<feature type="transmembrane region" description="Helical" evidence="1">
    <location>
        <begin position="20"/>
        <end position="39"/>
    </location>
</feature>
<evidence type="ECO:0000313" key="3">
    <source>
        <dbReference type="Proteomes" id="UP000002217"/>
    </source>
</evidence>
<accession>C8W0T5</accession>
<dbReference type="RefSeq" id="WP_015758035.1">
    <property type="nucleotide sequence ID" value="NC_013216.1"/>
</dbReference>
<keyword evidence="1" id="KW-0812">Transmembrane</keyword>
<dbReference type="KEGG" id="dae:Dtox_2538"/>
<dbReference type="Proteomes" id="UP000002217">
    <property type="component" value="Chromosome"/>
</dbReference>
<dbReference type="EMBL" id="CP001720">
    <property type="protein sequence ID" value="ACV63340.1"/>
    <property type="molecule type" value="Genomic_DNA"/>
</dbReference>
<keyword evidence="1" id="KW-0472">Membrane</keyword>
<reference evidence="2 3" key="1">
    <citation type="journal article" date="2009" name="Stand. Genomic Sci.">
        <title>Complete genome sequence of Desulfotomaculum acetoxidans type strain (5575).</title>
        <authorList>
            <person name="Spring S."/>
            <person name="Lapidus A."/>
            <person name="Schroder M."/>
            <person name="Gleim D."/>
            <person name="Sims D."/>
            <person name="Meincke L."/>
            <person name="Glavina Del Rio T."/>
            <person name="Tice H."/>
            <person name="Copeland A."/>
            <person name="Cheng J.F."/>
            <person name="Lucas S."/>
            <person name="Chen F."/>
            <person name="Nolan M."/>
            <person name="Bruce D."/>
            <person name="Goodwin L."/>
            <person name="Pitluck S."/>
            <person name="Ivanova N."/>
            <person name="Mavromatis K."/>
            <person name="Mikhailova N."/>
            <person name="Pati A."/>
            <person name="Chen A."/>
            <person name="Palaniappan K."/>
            <person name="Land M."/>
            <person name="Hauser L."/>
            <person name="Chang Y.J."/>
            <person name="Jeffries C.D."/>
            <person name="Chain P."/>
            <person name="Saunders E."/>
            <person name="Brettin T."/>
            <person name="Detter J.C."/>
            <person name="Goker M."/>
            <person name="Bristow J."/>
            <person name="Eisen J.A."/>
            <person name="Markowitz V."/>
            <person name="Hugenholtz P."/>
            <person name="Kyrpides N.C."/>
            <person name="Klenk H.P."/>
            <person name="Han C."/>
        </authorList>
    </citation>
    <scope>NUCLEOTIDE SEQUENCE [LARGE SCALE GENOMIC DNA]</scope>
    <source>
        <strain evidence="3">ATCC 49208 / DSM 771 / VKM B-1644</strain>
    </source>
</reference>
<name>C8W0T5_DESAS</name>
<proteinExistence type="predicted"/>
<organism evidence="2 3">
    <name type="scientific">Desulfofarcimen acetoxidans (strain ATCC 49208 / DSM 771 / KCTC 5769 / VKM B-1644 / 5575)</name>
    <name type="common">Desulfotomaculum acetoxidans</name>
    <dbReference type="NCBI Taxonomy" id="485916"/>
    <lineage>
        <taxon>Bacteria</taxon>
        <taxon>Bacillati</taxon>
        <taxon>Bacillota</taxon>
        <taxon>Clostridia</taxon>
        <taxon>Eubacteriales</taxon>
        <taxon>Peptococcaceae</taxon>
        <taxon>Desulfofarcimen</taxon>
    </lineage>
</organism>
<sequence>MDESLLPQFKKHIEETGFRTLVGVCSLVFGSYIIAYNSGKTQDKDY</sequence>
<keyword evidence="3" id="KW-1185">Reference proteome</keyword>
<dbReference type="HOGENOM" id="CLU_3182833_0_0_9"/>
<evidence type="ECO:0000256" key="1">
    <source>
        <dbReference type="SAM" id="Phobius"/>
    </source>
</evidence>
<dbReference type="AlphaFoldDB" id="C8W0T5"/>
<evidence type="ECO:0000313" key="2">
    <source>
        <dbReference type="EMBL" id="ACV63340.1"/>
    </source>
</evidence>
<protein>
    <submittedName>
        <fullName evidence="2">Uncharacterized protein</fullName>
    </submittedName>
</protein>
<keyword evidence="1" id="KW-1133">Transmembrane helix</keyword>
<gene>
    <name evidence="2" type="ordered locus">Dtox_2538</name>
</gene>